<dbReference type="Proteomes" id="UP000241964">
    <property type="component" value="Unassembled WGS sequence"/>
</dbReference>
<dbReference type="GO" id="GO:0016740">
    <property type="term" value="F:transferase activity"/>
    <property type="evidence" value="ECO:0007669"/>
    <property type="project" value="UniProtKB-KW"/>
</dbReference>
<keyword evidence="3" id="KW-1185">Reference proteome</keyword>
<name>A0A2P8FST9_9BACT</name>
<accession>A0A2P8FST9</accession>
<dbReference type="OrthoDB" id="1228743at2"/>
<keyword evidence="2" id="KW-0808">Transferase</keyword>
<dbReference type="InterPro" id="IPR007345">
    <property type="entry name" value="Polysacch_pyruvyl_Trfase"/>
</dbReference>
<gene>
    <name evidence="2" type="ORF">CLV60_113219</name>
</gene>
<proteinExistence type="predicted"/>
<evidence type="ECO:0000313" key="2">
    <source>
        <dbReference type="EMBL" id="PSL24794.1"/>
    </source>
</evidence>
<dbReference type="PANTHER" id="PTHR36836">
    <property type="entry name" value="COLANIC ACID BIOSYNTHESIS PROTEIN WCAK"/>
    <property type="match status" value="1"/>
</dbReference>
<evidence type="ECO:0000313" key="3">
    <source>
        <dbReference type="Proteomes" id="UP000241964"/>
    </source>
</evidence>
<dbReference type="PANTHER" id="PTHR36836:SF1">
    <property type="entry name" value="COLANIC ACID BIOSYNTHESIS PROTEIN WCAK"/>
    <property type="match status" value="1"/>
</dbReference>
<feature type="domain" description="Polysaccharide pyruvyl transferase" evidence="1">
    <location>
        <begin position="12"/>
        <end position="288"/>
    </location>
</feature>
<evidence type="ECO:0000259" key="1">
    <source>
        <dbReference type="Pfam" id="PF04230"/>
    </source>
</evidence>
<dbReference type="EMBL" id="PYAS01000013">
    <property type="protein sequence ID" value="PSL24794.1"/>
    <property type="molecule type" value="Genomic_DNA"/>
</dbReference>
<dbReference type="AlphaFoldDB" id="A0A2P8FST9"/>
<sequence>MKLSLIGYYGGNFGDLLMLSTLIDYYKTKFSKITIFTYGDKDTLDQAIDFQRKNIHLETFSLLRTSINQFQSQVKGSSAIIWGGGTCFMDQGGTGGIKYMALAKLSGIPVYYMGIGIDTANKLQTKMFIKLAGMISNRIFLRDHKSIGIAKELKVPNDKLGFVPDIAFLQATNETPRVFEEDYIVFSCRDLTEYKNLNNNEVNGKLAELTVSLCKSLKIHNVVNLICDSETDLEQAQRCDEIFIQNGLKTKKILGYELDAAVSSIKNAKFVLTARLHPAVLAQSSKVRYAIYNYSDKNLKFTEEENEAKRLINRHHIDDYTFDFQAIPTDHSDGKKEDILAVLGEVA</sequence>
<organism evidence="2 3">
    <name type="scientific">Dyadobacter jiangsuensis</name>
    <dbReference type="NCBI Taxonomy" id="1591085"/>
    <lineage>
        <taxon>Bacteria</taxon>
        <taxon>Pseudomonadati</taxon>
        <taxon>Bacteroidota</taxon>
        <taxon>Cytophagia</taxon>
        <taxon>Cytophagales</taxon>
        <taxon>Spirosomataceae</taxon>
        <taxon>Dyadobacter</taxon>
    </lineage>
</organism>
<protein>
    <submittedName>
        <fullName evidence="2">Polysaccharide pyruvyl transferase WcaK-like protein</fullName>
    </submittedName>
</protein>
<comment type="caution">
    <text evidence="2">The sequence shown here is derived from an EMBL/GenBank/DDBJ whole genome shotgun (WGS) entry which is preliminary data.</text>
</comment>
<dbReference type="RefSeq" id="WP_106598124.1">
    <property type="nucleotide sequence ID" value="NZ_PYAS01000013.1"/>
</dbReference>
<dbReference type="Pfam" id="PF04230">
    <property type="entry name" value="PS_pyruv_trans"/>
    <property type="match status" value="1"/>
</dbReference>
<reference evidence="2 3" key="1">
    <citation type="submission" date="2018-03" db="EMBL/GenBank/DDBJ databases">
        <title>Genomic Encyclopedia of Archaeal and Bacterial Type Strains, Phase II (KMG-II): from individual species to whole genera.</title>
        <authorList>
            <person name="Goeker M."/>
        </authorList>
    </citation>
    <scope>NUCLEOTIDE SEQUENCE [LARGE SCALE GENOMIC DNA]</scope>
    <source>
        <strain evidence="2 3">DSM 29057</strain>
    </source>
</reference>